<evidence type="ECO:0000313" key="1">
    <source>
        <dbReference type="EMBL" id="KZE67677.1"/>
    </source>
</evidence>
<proteinExistence type="predicted"/>
<comment type="caution">
    <text evidence="1">The sequence shown here is derived from an EMBL/GenBank/DDBJ whole genome shotgun (WGS) entry which is preliminary data.</text>
</comment>
<dbReference type="InterPro" id="IPR012347">
    <property type="entry name" value="Ferritin-like"/>
</dbReference>
<dbReference type="Proteomes" id="UP000076567">
    <property type="component" value="Unassembled WGS sequence"/>
</dbReference>
<protein>
    <recommendedName>
        <fullName evidence="3">Spore coat protein</fullName>
    </recommendedName>
</protein>
<organism evidence="1 2">
    <name type="scientific">Fictibacillus phosphorivorans</name>
    <dbReference type="NCBI Taxonomy" id="1221500"/>
    <lineage>
        <taxon>Bacteria</taxon>
        <taxon>Bacillati</taxon>
        <taxon>Bacillota</taxon>
        <taxon>Bacilli</taxon>
        <taxon>Bacillales</taxon>
        <taxon>Fictibacillaceae</taxon>
        <taxon>Fictibacillus</taxon>
    </lineage>
</organism>
<evidence type="ECO:0008006" key="3">
    <source>
        <dbReference type="Google" id="ProtNLM"/>
    </source>
</evidence>
<dbReference type="Gene3D" id="1.20.1260.10">
    <property type="match status" value="1"/>
</dbReference>
<gene>
    <name evidence="1" type="ORF">AWM68_18055</name>
</gene>
<reference evidence="2" key="1">
    <citation type="submission" date="2016-01" db="EMBL/GenBank/DDBJ databases">
        <title>Draft genome of Chromobacterium sp. F49.</title>
        <authorList>
            <person name="Hong K.W."/>
        </authorList>
    </citation>
    <scope>NUCLEOTIDE SEQUENCE [LARGE SCALE GENOMIC DNA]</scope>
    <source>
        <strain evidence="2">P7IIIA</strain>
    </source>
</reference>
<accession>A0A163RW03</accession>
<keyword evidence="2" id="KW-1185">Reference proteome</keyword>
<name>A0A163RW03_9BACL</name>
<dbReference type="AlphaFoldDB" id="A0A163RW03"/>
<dbReference type="EMBL" id="LRFC01000008">
    <property type="protein sequence ID" value="KZE67677.1"/>
    <property type="molecule type" value="Genomic_DNA"/>
</dbReference>
<dbReference type="OrthoDB" id="1799385at2"/>
<dbReference type="RefSeq" id="WP_066238737.1">
    <property type="nucleotide sequence ID" value="NZ_LRFC01000008.1"/>
</dbReference>
<evidence type="ECO:0000313" key="2">
    <source>
        <dbReference type="Proteomes" id="UP000076567"/>
    </source>
</evidence>
<sequence>MQQQKQNQAQNQPVFQTPPQVITGKDLTYVMDMLSWNLLGMKKAHFMANQCQDPEIKTVIEKACQMHESHYKRIINHISGQQTMNNQSQAGLQN</sequence>